<accession>A0A9W6XFQ2</accession>
<name>A0A9W6XFQ2_9STRA</name>
<organism evidence="2 3">
    <name type="scientific">Phytophthora lilii</name>
    <dbReference type="NCBI Taxonomy" id="2077276"/>
    <lineage>
        <taxon>Eukaryota</taxon>
        <taxon>Sar</taxon>
        <taxon>Stramenopiles</taxon>
        <taxon>Oomycota</taxon>
        <taxon>Peronosporomycetes</taxon>
        <taxon>Peronosporales</taxon>
        <taxon>Peronosporaceae</taxon>
        <taxon>Phytophthora</taxon>
    </lineage>
</organism>
<feature type="compositionally biased region" description="Basic and acidic residues" evidence="1">
    <location>
        <begin position="49"/>
        <end position="65"/>
    </location>
</feature>
<evidence type="ECO:0000313" key="2">
    <source>
        <dbReference type="EMBL" id="GMF37545.1"/>
    </source>
</evidence>
<reference evidence="2" key="1">
    <citation type="submission" date="2023-04" db="EMBL/GenBank/DDBJ databases">
        <title>Phytophthora lilii NBRC 32176.</title>
        <authorList>
            <person name="Ichikawa N."/>
            <person name="Sato H."/>
            <person name="Tonouchi N."/>
        </authorList>
    </citation>
    <scope>NUCLEOTIDE SEQUENCE</scope>
    <source>
        <strain evidence="2">NBRC 32176</strain>
    </source>
</reference>
<protein>
    <submittedName>
        <fullName evidence="2">Unnamed protein product</fullName>
    </submittedName>
</protein>
<dbReference type="Proteomes" id="UP001165083">
    <property type="component" value="Unassembled WGS sequence"/>
</dbReference>
<gene>
    <name evidence="2" type="ORF">Plil01_001580000</name>
</gene>
<dbReference type="AlphaFoldDB" id="A0A9W6XFQ2"/>
<evidence type="ECO:0000256" key="1">
    <source>
        <dbReference type="SAM" id="MobiDB-lite"/>
    </source>
</evidence>
<sequence>MKPYEEIVDFQIYTTIYSKASCGGVPNYVPNKRHDDGDTNDNDASNGCDRSDIDGDSFDDGKDKSNGVCDDDASLNDGEDKTVGSDSDGDSGKGD</sequence>
<feature type="region of interest" description="Disordered" evidence="1">
    <location>
        <begin position="25"/>
        <end position="95"/>
    </location>
</feature>
<dbReference type="EMBL" id="BSXW01001551">
    <property type="protein sequence ID" value="GMF37545.1"/>
    <property type="molecule type" value="Genomic_DNA"/>
</dbReference>
<proteinExistence type="predicted"/>
<comment type="caution">
    <text evidence="2">The sequence shown here is derived from an EMBL/GenBank/DDBJ whole genome shotgun (WGS) entry which is preliminary data.</text>
</comment>
<keyword evidence="3" id="KW-1185">Reference proteome</keyword>
<evidence type="ECO:0000313" key="3">
    <source>
        <dbReference type="Proteomes" id="UP001165083"/>
    </source>
</evidence>